<dbReference type="RefSeq" id="WP_119761158.1">
    <property type="nucleotide sequence ID" value="NZ_QYUJ01000009.1"/>
</dbReference>
<proteinExistence type="predicted"/>
<accession>A0A418VEW1</accession>
<dbReference type="AlphaFoldDB" id="A0A418VEW1"/>
<comment type="caution">
    <text evidence="2">The sequence shown here is derived from an EMBL/GenBank/DDBJ whole genome shotgun (WGS) entry which is preliminary data.</text>
</comment>
<gene>
    <name evidence="2" type="ORF">D3875_03375</name>
</gene>
<name>A0A418VEW1_9DEIO</name>
<dbReference type="Proteomes" id="UP000286287">
    <property type="component" value="Unassembled WGS sequence"/>
</dbReference>
<sequence>MEGENQTATFRPGQPLPGDPSTTKERTLYHQARSGGPLATMTREGGTWQWRQLHGDVQDGYGSGTWSEMQQWLRQG</sequence>
<keyword evidence="3" id="KW-1185">Reference proteome</keyword>
<dbReference type="EMBL" id="QYUJ01000009">
    <property type="protein sequence ID" value="RJF74595.1"/>
    <property type="molecule type" value="Genomic_DNA"/>
</dbReference>
<organism evidence="2 3">
    <name type="scientific">Deinococcus cavernae</name>
    <dbReference type="NCBI Taxonomy" id="2320857"/>
    <lineage>
        <taxon>Bacteria</taxon>
        <taxon>Thermotogati</taxon>
        <taxon>Deinococcota</taxon>
        <taxon>Deinococci</taxon>
        <taxon>Deinococcales</taxon>
        <taxon>Deinococcaceae</taxon>
        <taxon>Deinococcus</taxon>
    </lineage>
</organism>
<evidence type="ECO:0000256" key="1">
    <source>
        <dbReference type="SAM" id="MobiDB-lite"/>
    </source>
</evidence>
<protein>
    <submittedName>
        <fullName evidence="2">Uncharacterized protein</fullName>
    </submittedName>
</protein>
<evidence type="ECO:0000313" key="3">
    <source>
        <dbReference type="Proteomes" id="UP000286287"/>
    </source>
</evidence>
<feature type="region of interest" description="Disordered" evidence="1">
    <location>
        <begin position="1"/>
        <end position="39"/>
    </location>
</feature>
<reference evidence="2 3" key="1">
    <citation type="submission" date="2018-09" db="EMBL/GenBank/DDBJ databases">
        <authorList>
            <person name="Zhu H."/>
        </authorList>
    </citation>
    <scope>NUCLEOTIDE SEQUENCE [LARGE SCALE GENOMIC DNA]</scope>
    <source>
        <strain evidence="2 3">K2S05-167</strain>
    </source>
</reference>
<dbReference type="OrthoDB" id="72335at2"/>
<evidence type="ECO:0000313" key="2">
    <source>
        <dbReference type="EMBL" id="RJF74595.1"/>
    </source>
</evidence>